<reference evidence="2" key="2">
    <citation type="submission" date="2022-06" db="UniProtKB">
        <authorList>
            <consortium name="EnsemblMetazoa"/>
        </authorList>
    </citation>
    <scope>IDENTIFICATION</scope>
    <source>
        <strain evidence="2">DF5081</strain>
    </source>
</reference>
<dbReference type="EnsemblMetazoa" id="CJA35326.1">
    <property type="protein sequence ID" value="CJA35326.1"/>
    <property type="gene ID" value="WBGene00211173"/>
</dbReference>
<evidence type="ECO:0000313" key="2">
    <source>
        <dbReference type="EnsemblMetazoa" id="CJA35326.1"/>
    </source>
</evidence>
<dbReference type="AlphaFoldDB" id="A0A8R1II40"/>
<feature type="region of interest" description="Disordered" evidence="1">
    <location>
        <begin position="114"/>
        <end position="144"/>
    </location>
</feature>
<name>A0A8R1II40_CAEJA</name>
<keyword evidence="3" id="KW-1185">Reference proteome</keyword>
<feature type="compositionally biased region" description="Low complexity" evidence="1">
    <location>
        <begin position="133"/>
        <end position="144"/>
    </location>
</feature>
<evidence type="ECO:0000313" key="3">
    <source>
        <dbReference type="Proteomes" id="UP000005237"/>
    </source>
</evidence>
<proteinExistence type="predicted"/>
<organism evidence="2 3">
    <name type="scientific">Caenorhabditis japonica</name>
    <dbReference type="NCBI Taxonomy" id="281687"/>
    <lineage>
        <taxon>Eukaryota</taxon>
        <taxon>Metazoa</taxon>
        <taxon>Ecdysozoa</taxon>
        <taxon>Nematoda</taxon>
        <taxon>Chromadorea</taxon>
        <taxon>Rhabditida</taxon>
        <taxon>Rhabditina</taxon>
        <taxon>Rhabditomorpha</taxon>
        <taxon>Rhabditoidea</taxon>
        <taxon>Rhabditidae</taxon>
        <taxon>Peloderinae</taxon>
        <taxon>Caenorhabditis</taxon>
    </lineage>
</organism>
<reference evidence="3" key="1">
    <citation type="submission" date="2010-08" db="EMBL/GenBank/DDBJ databases">
        <authorList>
            <consortium name="Caenorhabditis japonica Sequencing Consortium"/>
            <person name="Wilson R.K."/>
        </authorList>
    </citation>
    <scope>NUCLEOTIDE SEQUENCE [LARGE SCALE GENOMIC DNA]</scope>
    <source>
        <strain evidence="3">DF5081</strain>
    </source>
</reference>
<evidence type="ECO:0000256" key="1">
    <source>
        <dbReference type="SAM" id="MobiDB-lite"/>
    </source>
</evidence>
<accession>A0A8R1II40</accession>
<dbReference type="Proteomes" id="UP000005237">
    <property type="component" value="Unassembled WGS sequence"/>
</dbReference>
<protein>
    <submittedName>
        <fullName evidence="2">Uncharacterized protein</fullName>
    </submittedName>
</protein>
<sequence length="191" mass="22103">MINLPAVTTGPTIYEANRTIKGDITHQLQHRLLEQSTTNAMQLIDKAASSARIHQRRMQDKKHGTEWVASAQKVTLMRNGSRRNMLRISNDDPILDQPHRRQDVRFDRRRHRLQPGQEQRTLWGRKPSQSIGTTINTPPTNPTNQLLFGHPHHVTGSRHTIRNQLPHDVYPVQPSLETFAWRSRPHDVYST</sequence>